<dbReference type="GO" id="GO:0044206">
    <property type="term" value="P:UMP salvage"/>
    <property type="evidence" value="ECO:0007669"/>
    <property type="project" value="UniProtKB-UniPathway"/>
</dbReference>
<evidence type="ECO:0000256" key="9">
    <source>
        <dbReference type="ARBA" id="ARBA00023134"/>
    </source>
</evidence>
<dbReference type="UniPathway" id="UPA00574">
    <property type="reaction ID" value="UER00636"/>
</dbReference>
<reference evidence="15" key="1">
    <citation type="journal article" date="2020" name="mSystems">
        <title>Genome- and Community-Level Interaction Insights into Carbon Utilization and Element Cycling Functions of Hydrothermarchaeota in Hydrothermal Sediment.</title>
        <authorList>
            <person name="Zhou Z."/>
            <person name="Liu Y."/>
            <person name="Xu W."/>
            <person name="Pan J."/>
            <person name="Luo Z.H."/>
            <person name="Li M."/>
        </authorList>
    </citation>
    <scope>NUCLEOTIDE SEQUENCE [LARGE SCALE GENOMIC DNA]</scope>
    <source>
        <strain evidence="15">HyVt-501</strain>
    </source>
</reference>
<comment type="cofactor">
    <cofactor evidence="1">
        <name>Mg(2+)</name>
        <dbReference type="ChEBI" id="CHEBI:18420"/>
    </cofactor>
</comment>
<comment type="similarity">
    <text evidence="3">Belongs to the UPRTase family.</text>
</comment>
<dbReference type="GO" id="GO:0006223">
    <property type="term" value="P:uracil salvage"/>
    <property type="evidence" value="ECO:0007669"/>
    <property type="project" value="InterPro"/>
</dbReference>
<dbReference type="AlphaFoldDB" id="A0A7C5L5Z4"/>
<evidence type="ECO:0000256" key="7">
    <source>
        <dbReference type="ARBA" id="ARBA00022679"/>
    </source>
</evidence>
<dbReference type="Gene3D" id="3.40.50.2020">
    <property type="match status" value="1"/>
</dbReference>
<name>A0A7C5L5Z4_AQUAO</name>
<dbReference type="PANTHER" id="PTHR32315:SF4">
    <property type="entry name" value="URACIL PHOSPHORIBOSYLTRANSFERASE, CHLOROPLASTIC"/>
    <property type="match status" value="1"/>
</dbReference>
<dbReference type="Proteomes" id="UP000885792">
    <property type="component" value="Unassembled WGS sequence"/>
</dbReference>
<dbReference type="InterPro" id="IPR005765">
    <property type="entry name" value="UPRT"/>
</dbReference>
<evidence type="ECO:0000256" key="2">
    <source>
        <dbReference type="ARBA" id="ARBA00005180"/>
    </source>
</evidence>
<dbReference type="NCBIfam" id="NF001097">
    <property type="entry name" value="PRK00129.1"/>
    <property type="match status" value="1"/>
</dbReference>
<dbReference type="Pfam" id="PF14681">
    <property type="entry name" value="UPRTase"/>
    <property type="match status" value="1"/>
</dbReference>
<comment type="caution">
    <text evidence="15">The sequence shown here is derived from an EMBL/GenBank/DDBJ whole genome shotgun (WGS) entry which is preliminary data.</text>
</comment>
<evidence type="ECO:0000256" key="5">
    <source>
        <dbReference type="ARBA" id="ARBA00022533"/>
    </source>
</evidence>
<dbReference type="SUPFAM" id="SSF53271">
    <property type="entry name" value="PRTase-like"/>
    <property type="match status" value="1"/>
</dbReference>
<evidence type="ECO:0000256" key="3">
    <source>
        <dbReference type="ARBA" id="ARBA00009516"/>
    </source>
</evidence>
<evidence type="ECO:0000259" key="14">
    <source>
        <dbReference type="Pfam" id="PF14681"/>
    </source>
</evidence>
<dbReference type="PANTHER" id="PTHR32315">
    <property type="entry name" value="ADENINE PHOSPHORIBOSYLTRANSFERASE"/>
    <property type="match status" value="1"/>
</dbReference>
<dbReference type="GO" id="GO:0004845">
    <property type="term" value="F:uracil phosphoribosyltransferase activity"/>
    <property type="evidence" value="ECO:0007669"/>
    <property type="project" value="UniProtKB-UniRule"/>
</dbReference>
<keyword evidence="9" id="KW-0342">GTP-binding</keyword>
<dbReference type="EC" id="2.4.2.9" evidence="4 13"/>
<keyword evidence="6 15" id="KW-0328">Glycosyltransferase</keyword>
<dbReference type="InterPro" id="IPR050054">
    <property type="entry name" value="UPRTase/APRTase"/>
</dbReference>
<dbReference type="EMBL" id="DRNB01000302">
    <property type="protein sequence ID" value="HHJ64865.1"/>
    <property type="molecule type" value="Genomic_DNA"/>
</dbReference>
<evidence type="ECO:0000256" key="12">
    <source>
        <dbReference type="ARBA" id="ARBA00072146"/>
    </source>
</evidence>
<keyword evidence="7 15" id="KW-0808">Transferase</keyword>
<dbReference type="NCBIfam" id="TIGR01091">
    <property type="entry name" value="upp"/>
    <property type="match status" value="1"/>
</dbReference>
<evidence type="ECO:0000256" key="1">
    <source>
        <dbReference type="ARBA" id="ARBA00001946"/>
    </source>
</evidence>
<proteinExistence type="inferred from homology"/>
<keyword evidence="8" id="KW-0547">Nucleotide-binding</keyword>
<gene>
    <name evidence="15" type="primary">upp</name>
    <name evidence="15" type="ORF">ENJ61_08175</name>
</gene>
<dbReference type="InterPro" id="IPR029057">
    <property type="entry name" value="PRTase-like"/>
</dbReference>
<protein>
    <recommendedName>
        <fullName evidence="12 13">Uracil phosphoribosyltransferase</fullName>
        <ecNumber evidence="4 13">2.4.2.9</ecNumber>
    </recommendedName>
</protein>
<evidence type="ECO:0000256" key="10">
    <source>
        <dbReference type="ARBA" id="ARBA00052919"/>
    </source>
</evidence>
<evidence type="ECO:0000256" key="8">
    <source>
        <dbReference type="ARBA" id="ARBA00022741"/>
    </source>
</evidence>
<accession>A0A7C5L5Z4</accession>
<evidence type="ECO:0000256" key="13">
    <source>
        <dbReference type="NCBIfam" id="TIGR01091"/>
    </source>
</evidence>
<evidence type="ECO:0000256" key="4">
    <source>
        <dbReference type="ARBA" id="ARBA00011894"/>
    </source>
</evidence>
<keyword evidence="5" id="KW-0021">Allosteric enzyme</keyword>
<organism evidence="15">
    <name type="scientific">Aquifex aeolicus</name>
    <dbReference type="NCBI Taxonomy" id="63363"/>
    <lineage>
        <taxon>Bacteria</taxon>
        <taxon>Pseudomonadati</taxon>
        <taxon>Aquificota</taxon>
        <taxon>Aquificia</taxon>
        <taxon>Aquificales</taxon>
        <taxon>Aquificaceae</taxon>
        <taxon>Aquifex</taxon>
    </lineage>
</organism>
<dbReference type="InterPro" id="IPR000836">
    <property type="entry name" value="PRTase_dom"/>
</dbReference>
<comment type="catalytic activity">
    <reaction evidence="10">
        <text>UMP + diphosphate = 5-phospho-alpha-D-ribose 1-diphosphate + uracil</text>
        <dbReference type="Rhea" id="RHEA:13017"/>
        <dbReference type="ChEBI" id="CHEBI:17568"/>
        <dbReference type="ChEBI" id="CHEBI:33019"/>
        <dbReference type="ChEBI" id="CHEBI:57865"/>
        <dbReference type="ChEBI" id="CHEBI:58017"/>
        <dbReference type="EC" id="2.4.2.9"/>
    </reaction>
</comment>
<dbReference type="CDD" id="cd06223">
    <property type="entry name" value="PRTases_typeI"/>
    <property type="match status" value="1"/>
</dbReference>
<feature type="domain" description="Phosphoribosyltransferase" evidence="14">
    <location>
        <begin position="6"/>
        <end position="203"/>
    </location>
</feature>
<dbReference type="GO" id="GO:0005525">
    <property type="term" value="F:GTP binding"/>
    <property type="evidence" value="ECO:0007669"/>
    <property type="project" value="UniProtKB-KW"/>
</dbReference>
<evidence type="ECO:0000256" key="11">
    <source>
        <dbReference type="ARBA" id="ARBA00056901"/>
    </source>
</evidence>
<comment type="pathway">
    <text evidence="2">Pyrimidine metabolism; UMP biosynthesis via salvage pathway; UMP from uracil: step 1/1.</text>
</comment>
<comment type="function">
    <text evidence="11">Catalyzes the conversion of uracil and 5-phospho-alpha-D-ribose 1-diphosphate (PRPP) to UMP and diphosphate.</text>
</comment>
<evidence type="ECO:0000256" key="6">
    <source>
        <dbReference type="ARBA" id="ARBA00022676"/>
    </source>
</evidence>
<evidence type="ECO:0000313" key="15">
    <source>
        <dbReference type="EMBL" id="HHJ64865.1"/>
    </source>
</evidence>
<sequence length="204" mass="23038">MVRELRHPVLVHKLSRIRDIRTPKETLRSLLREIGSFMVYELLSDLQIGEREIETWLGVRSFPFVREEEVVFVAVLRAGLPMLEGALSVLPGASTGFLAVKRDEETLESRVFYTRLPDLAGRRVVILDPMLATGGTLISSLREVVERKPSQTVSVHIVCAPEGIERVRERFPQHRLFTVSVDEGLNSRGYIVPGLGDMGDRLYS</sequence>
<dbReference type="FunFam" id="3.40.50.2020:FF:000023">
    <property type="entry name" value="Probable uracil phosphoribosyltransferase"/>
    <property type="match status" value="1"/>
</dbReference>